<sequence>MKKRTFLTAIASGALALTIGFGQAKAAEQHDTATTTEHTSITMVSSSQAVKISGKYHVTANSLTLRKAPSLSAGKLGYFKKNKTVNASYKKVVSGRTWFKVSAQGKTGWMSAAYLKAGAGVKTTSSSTNQSDIVNTAKNYLGVPYVYGGTTPSGFDCSGFTRYVLGKHGITLPRTSRQQRTAVPYTSNPQPGDLVFFNVGGGAITHVAIYAGNGMIVHAAGSHVQYQTMSTYWKNYIHSYGSIR</sequence>
<evidence type="ECO:0000256" key="5">
    <source>
        <dbReference type="SAM" id="SignalP"/>
    </source>
</evidence>
<dbReference type="KEGG" id="rst:ATY39_00990"/>
<evidence type="ECO:0000313" key="8">
    <source>
        <dbReference type="Proteomes" id="UP000076021"/>
    </source>
</evidence>
<dbReference type="Proteomes" id="UP000076021">
    <property type="component" value="Chromosome"/>
</dbReference>
<dbReference type="RefSeq" id="WP_066784520.1">
    <property type="nucleotide sequence ID" value="NZ_CP014806.1"/>
</dbReference>
<dbReference type="PROSITE" id="PS51935">
    <property type="entry name" value="NLPC_P60"/>
    <property type="match status" value="1"/>
</dbReference>
<dbReference type="PANTHER" id="PTHR47053:SF1">
    <property type="entry name" value="MUREIN DD-ENDOPEPTIDASE MEPH-RELATED"/>
    <property type="match status" value="1"/>
</dbReference>
<dbReference type="Pfam" id="PF00877">
    <property type="entry name" value="NLPC_P60"/>
    <property type="match status" value="1"/>
</dbReference>
<dbReference type="PANTHER" id="PTHR47053">
    <property type="entry name" value="MUREIN DD-ENDOPEPTIDASE MEPH-RELATED"/>
    <property type="match status" value="1"/>
</dbReference>
<reference evidence="7 8" key="1">
    <citation type="journal article" date="2016" name="Genome Announc.">
        <title>Whole-Genome Sequence of Rummeliibacillus stabekisii Strain PP9 Isolated from Antarctic Soil.</title>
        <authorList>
            <person name="da Mota F.F."/>
            <person name="Vollu R.E."/>
            <person name="Jurelevicius D."/>
            <person name="Seldin L."/>
        </authorList>
    </citation>
    <scope>NUCLEOTIDE SEQUENCE [LARGE SCALE GENOMIC DNA]</scope>
    <source>
        <strain evidence="7 8">PP9</strain>
    </source>
</reference>
<evidence type="ECO:0000256" key="4">
    <source>
        <dbReference type="ARBA" id="ARBA00022807"/>
    </source>
</evidence>
<dbReference type="EMBL" id="CP014806">
    <property type="protein sequence ID" value="AMW98116.1"/>
    <property type="molecule type" value="Genomic_DNA"/>
</dbReference>
<dbReference type="SUPFAM" id="SSF54001">
    <property type="entry name" value="Cysteine proteinases"/>
    <property type="match status" value="1"/>
</dbReference>
<dbReference type="Gene3D" id="3.90.1720.10">
    <property type="entry name" value="endopeptidase domain like (from Nostoc punctiforme)"/>
    <property type="match status" value="1"/>
</dbReference>
<organism evidence="7 8">
    <name type="scientific">Rummeliibacillus stabekisii</name>
    <dbReference type="NCBI Taxonomy" id="241244"/>
    <lineage>
        <taxon>Bacteria</taxon>
        <taxon>Bacillati</taxon>
        <taxon>Bacillota</taxon>
        <taxon>Bacilli</taxon>
        <taxon>Bacillales</taxon>
        <taxon>Caryophanaceae</taxon>
        <taxon>Rummeliibacillus</taxon>
    </lineage>
</organism>
<keyword evidence="2" id="KW-0645">Protease</keyword>
<dbReference type="AlphaFoldDB" id="A0A143H9C2"/>
<dbReference type="SMART" id="SM00287">
    <property type="entry name" value="SH3b"/>
    <property type="match status" value="1"/>
</dbReference>
<feature type="signal peptide" evidence="5">
    <location>
        <begin position="1"/>
        <end position="26"/>
    </location>
</feature>
<evidence type="ECO:0000256" key="1">
    <source>
        <dbReference type="ARBA" id="ARBA00007074"/>
    </source>
</evidence>
<comment type="similarity">
    <text evidence="1">Belongs to the peptidase C40 family.</text>
</comment>
<proteinExistence type="inferred from homology"/>
<evidence type="ECO:0000259" key="6">
    <source>
        <dbReference type="PROSITE" id="PS51935"/>
    </source>
</evidence>
<evidence type="ECO:0000256" key="3">
    <source>
        <dbReference type="ARBA" id="ARBA00022801"/>
    </source>
</evidence>
<dbReference type="GO" id="GO:0006508">
    <property type="term" value="P:proteolysis"/>
    <property type="evidence" value="ECO:0007669"/>
    <property type="project" value="UniProtKB-KW"/>
</dbReference>
<dbReference type="InterPro" id="IPR000064">
    <property type="entry name" value="NLP_P60_dom"/>
</dbReference>
<keyword evidence="5" id="KW-0732">Signal</keyword>
<accession>A0A143H9C2</accession>
<gene>
    <name evidence="7" type="ORF">ATY39_00990</name>
</gene>
<feature type="domain" description="NlpC/P60" evidence="6">
    <location>
        <begin position="127"/>
        <end position="244"/>
    </location>
</feature>
<dbReference type="InterPro" id="IPR051202">
    <property type="entry name" value="Peptidase_C40"/>
</dbReference>
<name>A0A143H9C2_9BACL</name>
<protein>
    <recommendedName>
        <fullName evidence="6">NlpC/P60 domain-containing protein</fullName>
    </recommendedName>
</protein>
<dbReference type="Pfam" id="PF08239">
    <property type="entry name" value="SH3_3"/>
    <property type="match status" value="1"/>
</dbReference>
<feature type="chain" id="PRO_5007509247" description="NlpC/P60 domain-containing protein" evidence="5">
    <location>
        <begin position="27"/>
        <end position="244"/>
    </location>
</feature>
<dbReference type="InterPro" id="IPR003646">
    <property type="entry name" value="SH3-like_bac-type"/>
</dbReference>
<dbReference type="STRING" id="241244.ATY39_00990"/>
<evidence type="ECO:0000256" key="2">
    <source>
        <dbReference type="ARBA" id="ARBA00022670"/>
    </source>
</evidence>
<reference evidence="8" key="2">
    <citation type="submission" date="2016-03" db="EMBL/GenBank/DDBJ databases">
        <authorList>
            <person name="Ploux O."/>
        </authorList>
    </citation>
    <scope>NUCLEOTIDE SEQUENCE [LARGE SCALE GENOMIC DNA]</scope>
    <source>
        <strain evidence="8">PP9</strain>
    </source>
</reference>
<dbReference type="OrthoDB" id="9813368at2"/>
<dbReference type="GO" id="GO:0008234">
    <property type="term" value="F:cysteine-type peptidase activity"/>
    <property type="evidence" value="ECO:0007669"/>
    <property type="project" value="UniProtKB-KW"/>
</dbReference>
<dbReference type="Gene3D" id="2.30.30.40">
    <property type="entry name" value="SH3 Domains"/>
    <property type="match status" value="1"/>
</dbReference>
<dbReference type="InterPro" id="IPR038765">
    <property type="entry name" value="Papain-like_cys_pep_sf"/>
</dbReference>
<keyword evidence="4" id="KW-0788">Thiol protease</keyword>
<keyword evidence="3" id="KW-0378">Hydrolase</keyword>
<evidence type="ECO:0000313" key="7">
    <source>
        <dbReference type="EMBL" id="AMW98116.1"/>
    </source>
</evidence>
<keyword evidence="8" id="KW-1185">Reference proteome</keyword>